<keyword evidence="2" id="KW-0812">Transmembrane</keyword>
<reference evidence="3" key="4">
    <citation type="submission" date="2025-09" db="UniProtKB">
        <authorList>
            <consortium name="Ensembl"/>
        </authorList>
    </citation>
    <scope>IDENTIFICATION</scope>
    <source>
        <strain evidence="3">17573</strain>
    </source>
</reference>
<dbReference type="Proteomes" id="UP000006718">
    <property type="component" value="Chromosome 13"/>
</dbReference>
<dbReference type="VEuPathDB" id="HostDB:ENSMMUG00000053389"/>
<dbReference type="Bgee" id="ENSMMUG00000053389">
    <property type="expression patterns" value="Expressed in hindlimb stylopod muscle and 21 other cell types or tissues"/>
</dbReference>
<evidence type="ECO:0000313" key="3">
    <source>
        <dbReference type="Ensembl" id="ENSMMUP00000079892.1"/>
    </source>
</evidence>
<sequence>MHGQSKALLFRMKSVYSIRPLTPQYVSLFLIAGNFFLIQKLLMEASVFVIKEGTVCGIARPKTPRVNSSQDQIQVASGNTRSGSRHQHPASGTRLPASCGQEVPLFSQQAVGGLEPREQSEAYTPASFLPCTW</sequence>
<dbReference type="AlphaFoldDB" id="A0A5F8AS43"/>
<evidence type="ECO:0000256" key="2">
    <source>
        <dbReference type="SAM" id="Phobius"/>
    </source>
</evidence>
<organism evidence="3 4">
    <name type="scientific">Macaca mulatta</name>
    <name type="common">Rhesus macaque</name>
    <dbReference type="NCBI Taxonomy" id="9544"/>
    <lineage>
        <taxon>Eukaryota</taxon>
        <taxon>Metazoa</taxon>
        <taxon>Chordata</taxon>
        <taxon>Craniata</taxon>
        <taxon>Vertebrata</taxon>
        <taxon>Euteleostomi</taxon>
        <taxon>Mammalia</taxon>
        <taxon>Eutheria</taxon>
        <taxon>Euarchontoglires</taxon>
        <taxon>Primates</taxon>
        <taxon>Haplorrhini</taxon>
        <taxon>Catarrhini</taxon>
        <taxon>Cercopithecidae</taxon>
        <taxon>Cercopithecinae</taxon>
        <taxon>Macaca</taxon>
    </lineage>
</organism>
<feature type="transmembrane region" description="Helical" evidence="2">
    <location>
        <begin position="21"/>
        <end position="38"/>
    </location>
</feature>
<reference evidence="3" key="3">
    <citation type="submission" date="2025-08" db="UniProtKB">
        <authorList>
            <consortium name="Ensembl"/>
        </authorList>
    </citation>
    <scope>IDENTIFICATION</scope>
    <source>
        <strain evidence="3">17573</strain>
    </source>
</reference>
<keyword evidence="4" id="KW-1185">Reference proteome</keyword>
<accession>A0A5F8AS43</accession>
<dbReference type="OMA" id="SFLPCTW"/>
<dbReference type="InParanoid" id="A0A5F8AS43"/>
<reference evidence="4" key="1">
    <citation type="journal article" date="2007" name="Science">
        <title>Evolutionary and biomedical insights from the rhesus macaque genome.</title>
        <authorList>
            <person name="Gibbs R.A."/>
            <person name="Rogers J."/>
            <person name="Katze M.G."/>
            <person name="Bumgarner R."/>
            <person name="Weinstock G.M."/>
            <person name="Mardis E.R."/>
            <person name="Remington K.A."/>
            <person name="Strausberg R.L."/>
            <person name="Venter J.C."/>
            <person name="Wilson R.K."/>
            <person name="Batzer M.A."/>
            <person name="Bustamante C.D."/>
            <person name="Eichler E.E."/>
            <person name="Hahn M.W."/>
            <person name="Hardison R.C."/>
            <person name="Makova K.D."/>
            <person name="Miller W."/>
            <person name="Milosavljevic A."/>
            <person name="Palermo R.E."/>
            <person name="Siepel A."/>
            <person name="Sikela J.M."/>
            <person name="Attaway T."/>
            <person name="Bell S."/>
            <person name="Bernard K.E."/>
            <person name="Buhay C.J."/>
            <person name="Chandrabose M.N."/>
            <person name="Dao M."/>
            <person name="Davis C."/>
            <person name="Delehaunty K.D."/>
            <person name="Ding Y."/>
            <person name="Dinh H.H."/>
            <person name="Dugan-Rocha S."/>
            <person name="Fulton L.A."/>
            <person name="Gabisi R.A."/>
            <person name="Garner T.T."/>
            <person name="Godfrey J."/>
            <person name="Hawes A.C."/>
            <person name="Hernandez J."/>
            <person name="Hines S."/>
            <person name="Holder M."/>
            <person name="Hume J."/>
            <person name="Jhangiani S.N."/>
            <person name="Joshi V."/>
            <person name="Khan Z.M."/>
            <person name="Kirkness E.F."/>
            <person name="Cree A."/>
            <person name="Fowler R.G."/>
            <person name="Lee S."/>
            <person name="Lewis L.R."/>
            <person name="Li Z."/>
            <person name="Liu Y.-S."/>
            <person name="Moore S.M."/>
            <person name="Muzny D."/>
            <person name="Nazareth L.V."/>
            <person name="Ngo D.N."/>
            <person name="Okwuonu G.O."/>
            <person name="Pai G."/>
            <person name="Parker D."/>
            <person name="Paul H.A."/>
            <person name="Pfannkoch C."/>
            <person name="Pohl C.S."/>
            <person name="Rogers Y.-H.C."/>
            <person name="Ruiz S.J."/>
            <person name="Sabo A."/>
            <person name="Santibanez J."/>
            <person name="Schneider B.W."/>
            <person name="Smith S.M."/>
            <person name="Sodergren E."/>
            <person name="Svatek A.F."/>
            <person name="Utterback T.R."/>
            <person name="Vattathil S."/>
            <person name="Warren W."/>
            <person name="White C.S."/>
            <person name="Chinwalla A.T."/>
            <person name="Feng Y."/>
            <person name="Halpern A.L."/>
            <person name="Hillier L.W."/>
            <person name="Huang X."/>
            <person name="Minx P."/>
            <person name="Nelson J.O."/>
            <person name="Pepin K.H."/>
            <person name="Qin X."/>
            <person name="Sutton G.G."/>
            <person name="Venter E."/>
            <person name="Walenz B.P."/>
            <person name="Wallis J.W."/>
            <person name="Worley K.C."/>
            <person name="Yang S.-P."/>
            <person name="Jones S.M."/>
            <person name="Marra M.A."/>
            <person name="Rocchi M."/>
            <person name="Schein J.E."/>
            <person name="Baertsch R."/>
            <person name="Clarke L."/>
            <person name="Csuros M."/>
            <person name="Glasscock J."/>
            <person name="Harris R.A."/>
            <person name="Havlak P."/>
            <person name="Jackson A.R."/>
            <person name="Jiang H."/>
            <person name="Liu Y."/>
            <person name="Messina D.N."/>
            <person name="Shen Y."/>
            <person name="Song H.X.-Z."/>
            <person name="Wylie T."/>
            <person name="Zhang L."/>
            <person name="Birney E."/>
            <person name="Han K."/>
            <person name="Konkel M.K."/>
            <person name="Lee J."/>
            <person name="Smit A.F.A."/>
            <person name="Ullmer B."/>
            <person name="Wang H."/>
            <person name="Xing J."/>
            <person name="Burhans R."/>
            <person name="Cheng Z."/>
            <person name="Karro J.E."/>
            <person name="Ma J."/>
            <person name="Raney B."/>
            <person name="She X."/>
            <person name="Cox M.J."/>
            <person name="Demuth J.P."/>
            <person name="Dumas L.J."/>
            <person name="Han S.-G."/>
            <person name="Hopkins J."/>
            <person name="Karimpour-Fard A."/>
            <person name="Kim Y.H."/>
            <person name="Pollack J.R."/>
            <person name="Vinar T."/>
            <person name="Addo-Quaye C."/>
            <person name="Degenhardt J."/>
            <person name="Denby A."/>
            <person name="Hubisz M.J."/>
            <person name="Indap A."/>
            <person name="Kosiol C."/>
            <person name="Lahn B.T."/>
            <person name="Lawson H.A."/>
            <person name="Marklein A."/>
            <person name="Nielsen R."/>
            <person name="Vallender E.J."/>
            <person name="Clark A.G."/>
            <person name="Ferguson B."/>
            <person name="Hernandez R.D."/>
            <person name="Hirani K."/>
            <person name="Kehrer-Sawatzki H."/>
            <person name="Kolb J."/>
            <person name="Patil S."/>
            <person name="Pu L.-L."/>
            <person name="Ren Y."/>
            <person name="Smith D.G."/>
            <person name="Wheeler D.A."/>
            <person name="Schenck I."/>
            <person name="Ball E.V."/>
            <person name="Chen R."/>
            <person name="Cooper D.N."/>
            <person name="Giardine B."/>
            <person name="Hsu F."/>
            <person name="Kent W.J."/>
            <person name="Lesk A."/>
            <person name="Nelson D.L."/>
            <person name="O'brien W.E."/>
            <person name="Pruefer K."/>
            <person name="Stenson P.D."/>
            <person name="Wallace J.C."/>
            <person name="Ke H."/>
            <person name="Liu X.-M."/>
            <person name="Wang P."/>
            <person name="Xiang A.P."/>
            <person name="Yang F."/>
            <person name="Barber G.P."/>
            <person name="Haussler D."/>
            <person name="Karolchik D."/>
            <person name="Kern A.D."/>
            <person name="Kuhn R.M."/>
            <person name="Smith K.E."/>
            <person name="Zwieg A.S."/>
        </authorList>
    </citation>
    <scope>NUCLEOTIDE SEQUENCE [LARGE SCALE GENOMIC DNA]</scope>
    <source>
        <strain evidence="4">17573</strain>
    </source>
</reference>
<keyword evidence="2" id="KW-0472">Membrane</keyword>
<reference evidence="3" key="2">
    <citation type="submission" date="2019-01" db="EMBL/GenBank/DDBJ databases">
        <authorList>
            <person name="Graves T."/>
            <person name="Eichler E.E."/>
            <person name="Wilson R.K."/>
        </authorList>
    </citation>
    <scope>NUCLEOTIDE SEQUENCE [LARGE SCALE GENOMIC DNA]</scope>
    <source>
        <strain evidence="3">17573</strain>
    </source>
</reference>
<evidence type="ECO:0000313" key="4">
    <source>
        <dbReference type="Proteomes" id="UP000006718"/>
    </source>
</evidence>
<proteinExistence type="predicted"/>
<feature type="region of interest" description="Disordered" evidence="1">
    <location>
        <begin position="61"/>
        <end position="96"/>
    </location>
</feature>
<keyword evidence="2" id="KW-1133">Transmembrane helix</keyword>
<dbReference type="Ensembl" id="ENSMMUT00000082712.1">
    <property type="protein sequence ID" value="ENSMMUP00000079892.1"/>
    <property type="gene ID" value="ENSMMUG00000053389.1"/>
</dbReference>
<protein>
    <submittedName>
        <fullName evidence="3">Uncharacterized protein</fullName>
    </submittedName>
</protein>
<evidence type="ECO:0000256" key="1">
    <source>
        <dbReference type="SAM" id="MobiDB-lite"/>
    </source>
</evidence>
<dbReference type="GeneTree" id="ENSGT00410000028330"/>
<name>A0A5F8AS43_MACMU</name>
<feature type="compositionally biased region" description="Polar residues" evidence="1">
    <location>
        <begin position="65"/>
        <end position="82"/>
    </location>
</feature>